<dbReference type="EMBL" id="JAGZSV010000365">
    <property type="protein sequence ID" value="MBS6941872.1"/>
    <property type="molecule type" value="Genomic_DNA"/>
</dbReference>
<keyword evidence="1" id="KW-0680">Restriction system</keyword>
<accession>A0A943UV24</accession>
<comment type="caution">
    <text evidence="3">The sequence shown here is derived from an EMBL/GenBank/DDBJ whole genome shotgun (WGS) entry which is preliminary data.</text>
</comment>
<evidence type="ECO:0000256" key="2">
    <source>
        <dbReference type="ARBA" id="ARBA00023125"/>
    </source>
</evidence>
<feature type="non-terminal residue" evidence="3">
    <location>
        <position position="208"/>
    </location>
</feature>
<name>A0A943UV24_9ACTN</name>
<dbReference type="SUPFAM" id="SSF116734">
    <property type="entry name" value="DNA methylase specificity domain"/>
    <property type="match status" value="1"/>
</dbReference>
<gene>
    <name evidence="3" type="ORF">KH142_10520</name>
</gene>
<evidence type="ECO:0000256" key="1">
    <source>
        <dbReference type="ARBA" id="ARBA00022747"/>
    </source>
</evidence>
<evidence type="ECO:0000313" key="3">
    <source>
        <dbReference type="EMBL" id="MBS6941872.1"/>
    </source>
</evidence>
<dbReference type="Gene3D" id="3.90.220.20">
    <property type="entry name" value="DNA methylase specificity domains"/>
    <property type="match status" value="1"/>
</dbReference>
<sequence length="208" mass="23267">MKLRDVVTLVRGNTYKSSLISENNGPVLLGLGSIERDGGFKQGSLKRYPGPSDQRILLHPGDLYVSLKDLTQSCNLLGAVARVPEEVTEGRLTQDTVKLEFINGATGRDKAYVYWSLRSPQYRNYCKSMGTGTTNVSLSRDDFLNWELPEESQANNLIIDLLELIEDRISVNSQINGYLAELIETIAKKYCEQGDIRLGDICYQAAER</sequence>
<proteinExistence type="predicted"/>
<dbReference type="AlphaFoldDB" id="A0A943UV24"/>
<dbReference type="InterPro" id="IPR044946">
    <property type="entry name" value="Restrct_endonuc_typeI_TRD_sf"/>
</dbReference>
<reference evidence="3" key="1">
    <citation type="submission" date="2021-02" db="EMBL/GenBank/DDBJ databases">
        <title>Infant gut strain persistence is associated with maternal origin, phylogeny, and functional potential including surface adhesion and iron acquisition.</title>
        <authorList>
            <person name="Lou Y.C."/>
        </authorList>
    </citation>
    <scope>NUCLEOTIDE SEQUENCE</scope>
    <source>
        <strain evidence="3">L2_039_000G1_dasL2_039_000G1_concoct_11</strain>
    </source>
</reference>
<evidence type="ECO:0000313" key="4">
    <source>
        <dbReference type="Proteomes" id="UP000727506"/>
    </source>
</evidence>
<organism evidence="3 4">
    <name type="scientific">Slackia piriformis</name>
    <dbReference type="NCBI Taxonomy" id="626934"/>
    <lineage>
        <taxon>Bacteria</taxon>
        <taxon>Bacillati</taxon>
        <taxon>Actinomycetota</taxon>
        <taxon>Coriobacteriia</taxon>
        <taxon>Eggerthellales</taxon>
        <taxon>Eggerthellaceae</taxon>
        <taxon>Slackia</taxon>
    </lineage>
</organism>
<keyword evidence="2" id="KW-0238">DNA-binding</keyword>
<dbReference type="Proteomes" id="UP000727506">
    <property type="component" value="Unassembled WGS sequence"/>
</dbReference>
<protein>
    <submittedName>
        <fullName evidence="3">Uncharacterized protein</fullName>
    </submittedName>
</protein>
<dbReference type="GO" id="GO:0009307">
    <property type="term" value="P:DNA restriction-modification system"/>
    <property type="evidence" value="ECO:0007669"/>
    <property type="project" value="UniProtKB-KW"/>
</dbReference>
<dbReference type="GO" id="GO:0003677">
    <property type="term" value="F:DNA binding"/>
    <property type="evidence" value="ECO:0007669"/>
    <property type="project" value="UniProtKB-KW"/>
</dbReference>